<keyword evidence="3" id="KW-1185">Reference proteome</keyword>
<accession>B4LTY3</accession>
<evidence type="ECO:0000313" key="2">
    <source>
        <dbReference type="EMBL" id="EDW65036.1"/>
    </source>
</evidence>
<dbReference type="HOGENOM" id="CLU_1724213_0_0_1"/>
<proteinExistence type="predicted"/>
<feature type="compositionally biased region" description="Basic and acidic residues" evidence="1">
    <location>
        <begin position="126"/>
        <end position="136"/>
    </location>
</feature>
<organism evidence="2 3">
    <name type="scientific">Drosophila virilis</name>
    <name type="common">Fruit fly</name>
    <dbReference type="NCBI Taxonomy" id="7244"/>
    <lineage>
        <taxon>Eukaryota</taxon>
        <taxon>Metazoa</taxon>
        <taxon>Ecdysozoa</taxon>
        <taxon>Arthropoda</taxon>
        <taxon>Hexapoda</taxon>
        <taxon>Insecta</taxon>
        <taxon>Pterygota</taxon>
        <taxon>Neoptera</taxon>
        <taxon>Endopterygota</taxon>
        <taxon>Diptera</taxon>
        <taxon>Brachycera</taxon>
        <taxon>Muscomorpha</taxon>
        <taxon>Ephydroidea</taxon>
        <taxon>Drosophilidae</taxon>
        <taxon>Drosophila</taxon>
    </lineage>
</organism>
<dbReference type="InParanoid" id="B4LTY3"/>
<dbReference type="PhylomeDB" id="B4LTY3"/>
<feature type="region of interest" description="Disordered" evidence="1">
    <location>
        <begin position="28"/>
        <end position="47"/>
    </location>
</feature>
<protein>
    <submittedName>
        <fullName evidence="2">Uncharacterized protein</fullName>
    </submittedName>
</protein>
<dbReference type="AlphaFoldDB" id="B4LTY3"/>
<feature type="region of interest" description="Disordered" evidence="1">
    <location>
        <begin position="104"/>
        <end position="136"/>
    </location>
</feature>
<dbReference type="OMA" id="YDLIMHD"/>
<reference evidence="2 3" key="1">
    <citation type="journal article" date="2007" name="Nature">
        <title>Evolution of genes and genomes on the Drosophila phylogeny.</title>
        <authorList>
            <consortium name="Drosophila 12 Genomes Consortium"/>
            <person name="Clark A.G."/>
            <person name="Eisen M.B."/>
            <person name="Smith D.R."/>
            <person name="Bergman C.M."/>
            <person name="Oliver B."/>
            <person name="Markow T.A."/>
            <person name="Kaufman T.C."/>
            <person name="Kellis M."/>
            <person name="Gelbart W."/>
            <person name="Iyer V.N."/>
            <person name="Pollard D.A."/>
            <person name="Sackton T.B."/>
            <person name="Larracuente A.M."/>
            <person name="Singh N.D."/>
            <person name="Abad J.P."/>
            <person name="Abt D.N."/>
            <person name="Adryan B."/>
            <person name="Aguade M."/>
            <person name="Akashi H."/>
            <person name="Anderson W.W."/>
            <person name="Aquadro C.F."/>
            <person name="Ardell D.H."/>
            <person name="Arguello R."/>
            <person name="Artieri C.G."/>
            <person name="Barbash D.A."/>
            <person name="Barker D."/>
            <person name="Barsanti P."/>
            <person name="Batterham P."/>
            <person name="Batzoglou S."/>
            <person name="Begun D."/>
            <person name="Bhutkar A."/>
            <person name="Blanco E."/>
            <person name="Bosak S.A."/>
            <person name="Bradley R.K."/>
            <person name="Brand A.D."/>
            <person name="Brent M.R."/>
            <person name="Brooks A.N."/>
            <person name="Brown R.H."/>
            <person name="Butlin R.K."/>
            <person name="Caggese C."/>
            <person name="Calvi B.R."/>
            <person name="Bernardo de Carvalho A."/>
            <person name="Caspi A."/>
            <person name="Castrezana S."/>
            <person name="Celniker S.E."/>
            <person name="Chang J.L."/>
            <person name="Chapple C."/>
            <person name="Chatterji S."/>
            <person name="Chinwalla A."/>
            <person name="Civetta A."/>
            <person name="Clifton S.W."/>
            <person name="Comeron J.M."/>
            <person name="Costello J.C."/>
            <person name="Coyne J.A."/>
            <person name="Daub J."/>
            <person name="David R.G."/>
            <person name="Delcher A.L."/>
            <person name="Delehaunty K."/>
            <person name="Do C.B."/>
            <person name="Ebling H."/>
            <person name="Edwards K."/>
            <person name="Eickbush T."/>
            <person name="Evans J.D."/>
            <person name="Filipski A."/>
            <person name="Findeiss S."/>
            <person name="Freyhult E."/>
            <person name="Fulton L."/>
            <person name="Fulton R."/>
            <person name="Garcia A.C."/>
            <person name="Gardiner A."/>
            <person name="Garfield D.A."/>
            <person name="Garvin B.E."/>
            <person name="Gibson G."/>
            <person name="Gilbert D."/>
            <person name="Gnerre S."/>
            <person name="Godfrey J."/>
            <person name="Good R."/>
            <person name="Gotea V."/>
            <person name="Gravely B."/>
            <person name="Greenberg A.J."/>
            <person name="Griffiths-Jones S."/>
            <person name="Gross S."/>
            <person name="Guigo R."/>
            <person name="Gustafson E.A."/>
            <person name="Haerty W."/>
            <person name="Hahn M.W."/>
            <person name="Halligan D.L."/>
            <person name="Halpern A.L."/>
            <person name="Halter G.M."/>
            <person name="Han M.V."/>
            <person name="Heger A."/>
            <person name="Hillier L."/>
            <person name="Hinrichs A.S."/>
            <person name="Holmes I."/>
            <person name="Hoskins R.A."/>
            <person name="Hubisz M.J."/>
            <person name="Hultmark D."/>
            <person name="Huntley M.A."/>
            <person name="Jaffe D.B."/>
            <person name="Jagadeeshan S."/>
            <person name="Jeck W.R."/>
            <person name="Johnson J."/>
            <person name="Jones C.D."/>
            <person name="Jordan W.C."/>
            <person name="Karpen G.H."/>
            <person name="Kataoka E."/>
            <person name="Keightley P.D."/>
            <person name="Kheradpour P."/>
            <person name="Kirkness E.F."/>
            <person name="Koerich L.B."/>
            <person name="Kristiansen K."/>
            <person name="Kudrna D."/>
            <person name="Kulathinal R.J."/>
            <person name="Kumar S."/>
            <person name="Kwok R."/>
            <person name="Lander E."/>
            <person name="Langley C.H."/>
            <person name="Lapoint R."/>
            <person name="Lazzaro B.P."/>
            <person name="Lee S.J."/>
            <person name="Levesque L."/>
            <person name="Li R."/>
            <person name="Lin C.F."/>
            <person name="Lin M.F."/>
            <person name="Lindblad-Toh K."/>
            <person name="Llopart A."/>
            <person name="Long M."/>
            <person name="Low L."/>
            <person name="Lozovsky E."/>
            <person name="Lu J."/>
            <person name="Luo M."/>
            <person name="Machado C.A."/>
            <person name="Makalowski W."/>
            <person name="Marzo M."/>
            <person name="Matsuda M."/>
            <person name="Matzkin L."/>
            <person name="McAllister B."/>
            <person name="McBride C.S."/>
            <person name="McKernan B."/>
            <person name="McKernan K."/>
            <person name="Mendez-Lago M."/>
            <person name="Minx P."/>
            <person name="Mollenhauer M.U."/>
            <person name="Montooth K."/>
            <person name="Mount S.M."/>
            <person name="Mu X."/>
            <person name="Myers E."/>
            <person name="Negre B."/>
            <person name="Newfeld S."/>
            <person name="Nielsen R."/>
            <person name="Noor M.A."/>
            <person name="O'Grady P."/>
            <person name="Pachter L."/>
            <person name="Papaceit M."/>
            <person name="Parisi M.J."/>
            <person name="Parisi M."/>
            <person name="Parts L."/>
            <person name="Pedersen J.S."/>
            <person name="Pesole G."/>
            <person name="Phillippy A.M."/>
            <person name="Ponting C.P."/>
            <person name="Pop M."/>
            <person name="Porcelli D."/>
            <person name="Powell J.R."/>
            <person name="Prohaska S."/>
            <person name="Pruitt K."/>
            <person name="Puig M."/>
            <person name="Quesneville H."/>
            <person name="Ram K.R."/>
            <person name="Rand D."/>
            <person name="Rasmussen M.D."/>
            <person name="Reed L.K."/>
            <person name="Reenan R."/>
            <person name="Reily A."/>
            <person name="Remington K.A."/>
            <person name="Rieger T.T."/>
            <person name="Ritchie M.G."/>
            <person name="Robin C."/>
            <person name="Rogers Y.H."/>
            <person name="Rohde C."/>
            <person name="Rozas J."/>
            <person name="Rubenfield M.J."/>
            <person name="Ruiz A."/>
            <person name="Russo S."/>
            <person name="Salzberg S.L."/>
            <person name="Sanchez-Gracia A."/>
            <person name="Saranga D.J."/>
            <person name="Sato H."/>
            <person name="Schaeffer S.W."/>
            <person name="Schatz M.C."/>
            <person name="Schlenke T."/>
            <person name="Schwartz R."/>
            <person name="Segarra C."/>
            <person name="Singh R.S."/>
            <person name="Sirot L."/>
            <person name="Sirota M."/>
            <person name="Sisneros N.B."/>
            <person name="Smith C.D."/>
            <person name="Smith T.F."/>
            <person name="Spieth J."/>
            <person name="Stage D.E."/>
            <person name="Stark A."/>
            <person name="Stephan W."/>
            <person name="Strausberg R.L."/>
            <person name="Strempel S."/>
            <person name="Sturgill D."/>
            <person name="Sutton G."/>
            <person name="Sutton G.G."/>
            <person name="Tao W."/>
            <person name="Teichmann S."/>
            <person name="Tobari Y.N."/>
            <person name="Tomimura Y."/>
            <person name="Tsolas J.M."/>
            <person name="Valente V.L."/>
            <person name="Venter E."/>
            <person name="Venter J.C."/>
            <person name="Vicario S."/>
            <person name="Vieira F.G."/>
            <person name="Vilella A.J."/>
            <person name="Villasante A."/>
            <person name="Walenz B."/>
            <person name="Wang J."/>
            <person name="Wasserman M."/>
            <person name="Watts T."/>
            <person name="Wilson D."/>
            <person name="Wilson R.K."/>
            <person name="Wing R.A."/>
            <person name="Wolfner M.F."/>
            <person name="Wong A."/>
            <person name="Wong G.K."/>
            <person name="Wu C.I."/>
            <person name="Wu G."/>
            <person name="Yamamoto D."/>
            <person name="Yang H.P."/>
            <person name="Yang S.P."/>
            <person name="Yorke J.A."/>
            <person name="Yoshida K."/>
            <person name="Zdobnov E."/>
            <person name="Zhang P."/>
            <person name="Zhang Y."/>
            <person name="Zimin A.V."/>
            <person name="Baldwin J."/>
            <person name="Abdouelleil A."/>
            <person name="Abdulkadir J."/>
            <person name="Abebe A."/>
            <person name="Abera B."/>
            <person name="Abreu J."/>
            <person name="Acer S.C."/>
            <person name="Aftuck L."/>
            <person name="Alexander A."/>
            <person name="An P."/>
            <person name="Anderson E."/>
            <person name="Anderson S."/>
            <person name="Arachi H."/>
            <person name="Azer M."/>
            <person name="Bachantsang P."/>
            <person name="Barry A."/>
            <person name="Bayul T."/>
            <person name="Berlin A."/>
            <person name="Bessette D."/>
            <person name="Bloom T."/>
            <person name="Blye J."/>
            <person name="Boguslavskiy L."/>
            <person name="Bonnet C."/>
            <person name="Boukhgalter B."/>
            <person name="Bourzgui I."/>
            <person name="Brown A."/>
            <person name="Cahill P."/>
            <person name="Channer S."/>
            <person name="Cheshatsang Y."/>
            <person name="Chuda L."/>
            <person name="Citroen M."/>
            <person name="Collymore A."/>
            <person name="Cooke P."/>
            <person name="Costello M."/>
            <person name="D'Aco K."/>
            <person name="Daza R."/>
            <person name="De Haan G."/>
            <person name="DeGray S."/>
            <person name="DeMaso C."/>
            <person name="Dhargay N."/>
            <person name="Dooley K."/>
            <person name="Dooley E."/>
            <person name="Doricent M."/>
            <person name="Dorje P."/>
            <person name="Dorjee K."/>
            <person name="Dupes A."/>
            <person name="Elong R."/>
            <person name="Falk J."/>
            <person name="Farina A."/>
            <person name="Faro S."/>
            <person name="Ferguson D."/>
            <person name="Fisher S."/>
            <person name="Foley C.D."/>
            <person name="Franke A."/>
            <person name="Friedrich D."/>
            <person name="Gadbois L."/>
            <person name="Gearin G."/>
            <person name="Gearin C.R."/>
            <person name="Giannoukos G."/>
            <person name="Goode T."/>
            <person name="Graham J."/>
            <person name="Grandbois E."/>
            <person name="Grewal S."/>
            <person name="Gyaltsen K."/>
            <person name="Hafez N."/>
            <person name="Hagos B."/>
            <person name="Hall J."/>
            <person name="Henson C."/>
            <person name="Hollinger A."/>
            <person name="Honan T."/>
            <person name="Huard M.D."/>
            <person name="Hughes L."/>
            <person name="Hurhula B."/>
            <person name="Husby M.E."/>
            <person name="Kamat A."/>
            <person name="Kanga B."/>
            <person name="Kashin S."/>
            <person name="Khazanovich D."/>
            <person name="Kisner P."/>
            <person name="Lance K."/>
            <person name="Lara M."/>
            <person name="Lee W."/>
            <person name="Lennon N."/>
            <person name="Letendre F."/>
            <person name="LeVine R."/>
            <person name="Lipovsky A."/>
            <person name="Liu X."/>
            <person name="Liu J."/>
            <person name="Liu S."/>
            <person name="Lokyitsang T."/>
            <person name="Lokyitsang Y."/>
            <person name="Lubonja R."/>
            <person name="Lui A."/>
            <person name="MacDonald P."/>
            <person name="Magnisalis V."/>
            <person name="Maru K."/>
            <person name="Matthews C."/>
            <person name="McCusker W."/>
            <person name="McDonough S."/>
            <person name="Mehta T."/>
            <person name="Meldrim J."/>
            <person name="Meneus L."/>
            <person name="Mihai O."/>
            <person name="Mihalev A."/>
            <person name="Mihova T."/>
            <person name="Mittelman R."/>
            <person name="Mlenga V."/>
            <person name="Montmayeur A."/>
            <person name="Mulrain L."/>
            <person name="Navidi A."/>
            <person name="Naylor J."/>
            <person name="Negash T."/>
            <person name="Nguyen T."/>
            <person name="Nguyen N."/>
            <person name="Nicol R."/>
            <person name="Norbu C."/>
            <person name="Norbu N."/>
            <person name="Novod N."/>
            <person name="O'Neill B."/>
            <person name="Osman S."/>
            <person name="Markiewicz E."/>
            <person name="Oyono O.L."/>
            <person name="Patti C."/>
            <person name="Phunkhang P."/>
            <person name="Pierre F."/>
            <person name="Priest M."/>
            <person name="Raghuraman S."/>
            <person name="Rege F."/>
            <person name="Reyes R."/>
            <person name="Rise C."/>
            <person name="Rogov P."/>
            <person name="Ross K."/>
            <person name="Ryan E."/>
            <person name="Settipalli S."/>
            <person name="Shea T."/>
            <person name="Sherpa N."/>
            <person name="Shi L."/>
            <person name="Shih D."/>
            <person name="Sparrow T."/>
            <person name="Spaulding J."/>
            <person name="Stalker J."/>
            <person name="Stange-Thomann N."/>
            <person name="Stavropoulos S."/>
            <person name="Stone C."/>
            <person name="Strader C."/>
            <person name="Tesfaye S."/>
            <person name="Thomson T."/>
            <person name="Thoulutsang Y."/>
            <person name="Thoulutsang D."/>
            <person name="Topham K."/>
            <person name="Topping I."/>
            <person name="Tsamla T."/>
            <person name="Vassiliev H."/>
            <person name="Vo A."/>
            <person name="Wangchuk T."/>
            <person name="Wangdi T."/>
            <person name="Weiand M."/>
            <person name="Wilkinson J."/>
            <person name="Wilson A."/>
            <person name="Yadav S."/>
            <person name="Young G."/>
            <person name="Yu Q."/>
            <person name="Zembek L."/>
            <person name="Zhong D."/>
            <person name="Zimmer A."/>
            <person name="Zwirko Z."/>
            <person name="Jaffe D.B."/>
            <person name="Alvarez P."/>
            <person name="Brockman W."/>
            <person name="Butler J."/>
            <person name="Chin C."/>
            <person name="Gnerre S."/>
            <person name="Grabherr M."/>
            <person name="Kleber M."/>
            <person name="Mauceli E."/>
            <person name="MacCallum I."/>
        </authorList>
    </citation>
    <scope>NUCLEOTIDE SEQUENCE [LARGE SCALE GENOMIC DNA]</scope>
    <source>
        <strain evidence="3">Tucson 15010-1051.87</strain>
    </source>
</reference>
<gene>
    <name evidence="2" type="primary">Dvir\GJ17800</name>
    <name evidence="2" type="ORF">Dvir_GJ17800</name>
</gene>
<dbReference type="Proteomes" id="UP000008792">
    <property type="component" value="Unassembled WGS sequence"/>
</dbReference>
<feature type="compositionally biased region" description="Basic and acidic residues" evidence="1">
    <location>
        <begin position="28"/>
        <end position="41"/>
    </location>
</feature>
<name>B4LTY3_DROVI</name>
<evidence type="ECO:0000313" key="3">
    <source>
        <dbReference type="Proteomes" id="UP000008792"/>
    </source>
</evidence>
<evidence type="ECO:0000256" key="1">
    <source>
        <dbReference type="SAM" id="MobiDB-lite"/>
    </source>
</evidence>
<dbReference type="KEGG" id="dvi:6628728"/>
<dbReference type="OrthoDB" id="7731029at2759"/>
<dbReference type="EMBL" id="CH940649">
    <property type="protein sequence ID" value="EDW65036.1"/>
    <property type="molecule type" value="Genomic_DNA"/>
</dbReference>
<dbReference type="eggNOG" id="ENOG502TBGF">
    <property type="taxonomic scope" value="Eukaryota"/>
</dbReference>
<sequence length="161" mass="18610">MDLIKEINEKYQALEAEIDKKLEKVQAEEQKLERQNDKLAEKSTNAQSPKILSFEEALQRNANTLKSLEIAKARLRSRTTYSPVEKLLQRALENYKNELEILNKKLPTKQTHNKKTQELSGQATAEKNDSQEEARLYDLIMHNVLEASNKSNQANSESRRN</sequence>